<organism evidence="3 4">
    <name type="scientific">Crassostrea virginica</name>
    <name type="common">Eastern oyster</name>
    <dbReference type="NCBI Taxonomy" id="6565"/>
    <lineage>
        <taxon>Eukaryota</taxon>
        <taxon>Metazoa</taxon>
        <taxon>Spiralia</taxon>
        <taxon>Lophotrochozoa</taxon>
        <taxon>Mollusca</taxon>
        <taxon>Bivalvia</taxon>
        <taxon>Autobranchia</taxon>
        <taxon>Pteriomorphia</taxon>
        <taxon>Ostreida</taxon>
        <taxon>Ostreoidea</taxon>
        <taxon>Ostreidae</taxon>
        <taxon>Crassostrea</taxon>
    </lineage>
</organism>
<dbReference type="SUPFAM" id="SSF52540">
    <property type="entry name" value="P-loop containing nucleoside triphosphate hydrolases"/>
    <property type="match status" value="1"/>
</dbReference>
<evidence type="ECO:0000313" key="3">
    <source>
        <dbReference type="Proteomes" id="UP000694844"/>
    </source>
</evidence>
<dbReference type="CDD" id="cd00882">
    <property type="entry name" value="Ras_like_GTPase"/>
    <property type="match status" value="1"/>
</dbReference>
<name>A0A8B8AQU7_CRAVI</name>
<dbReference type="AlphaFoldDB" id="A0A8B8AQU7"/>
<keyword evidence="2" id="KW-0472">Membrane</keyword>
<dbReference type="CDD" id="cd01671">
    <property type="entry name" value="CARD"/>
    <property type="match status" value="1"/>
</dbReference>
<sequence>MEYNLETRHITQNYKLLKAEMEPKEMLDYLVQEYILDPDENSDLMGLCRAEQCDFILRKLIRNPRTLEKFVRCLNWNLEFNSLQAVRCFLYLPHPIAPILRIPQCEVQELRQHLQRNEFLERLHDEFRRHISYGDHNSILDYFLQKELITVDEHQYIMLVNPEIDAASKLLARYNAAQNMSTHHLEKLLAMMTICEINVPDLLDREQEENAGRRIESLNFEMSNGILYRLSVPADGSMIYELRIQITLANGTEIYQSLKLALPNSEEMLVQAAHVSIHEIQQGSVNVLLHPETSDTATKLSQFIKNGDILRWLAQLIKNAGLGELFTNNEPTIEIQIKKVEFTGTFNQKLPEADFKSCLEQCHDFLLEELEPQFLLHDEKVAHIFKPIRKAVEEMPNRKTKNEVVLKHLMEQTEEIIRLVLDRYEEDSFIHKCLFPNTTELFQNTDIELVKRNILDNLPVLLNVINIDAIQTPFLSAGIMTTHEIKHLCKNSENSRMKTLMFIKQVLHKGDKAIRIFLMALKNSFGETALDQFLTTVNVDDRLKDVLYSTEGEKGNEKLEDHSYDEDNGLLFTGTFCLNFVKEETENDGKHQIPGFQDGNTDPMTDSSLLNISGTDISFSSESVAQITKERGATGMRRGKIFKKGQMMVKLNEENKVSIGMKRRTNEEEFETEVGNALKLFLERVTTEGYAFNIALIGASGCGKSSFCNSVMTAFSVGGWRERAMTGHYGGRGRQVTQHLLSFPKTKYLDSEDLMEYNYPTLVDMNGFNDSSDDLVEELLRIVFFGRLPREEKLVAAANIYRTSGLNRLKEHYSQNFEDLKIDRIMFIASATSPLPKRLMDAVTQIARGENRVIPIFGVLTHKDKIDPDGDEYQTLEKDFKEGLGLQDNRFLLCTSYCDDYDKLRGKSRLDQRHPELDIPILRFMEQVCDPAYEIIRDSTPYGQDEQSPAPEITTTVTSTDPPPSAGYEKSKRWSPTEDKMLRIGIRGVVIAILAFVILQILASPLDVSRICAEVCTKGGNAHYTSNVQSLYAVESMSGLMMFVVFLLFVAGIIGIELLFDKIEQYGNARRN</sequence>
<proteinExistence type="predicted"/>
<dbReference type="Gene3D" id="1.10.533.10">
    <property type="entry name" value="Death Domain, Fas"/>
    <property type="match status" value="2"/>
</dbReference>
<dbReference type="InterPro" id="IPR027417">
    <property type="entry name" value="P-loop_NTPase"/>
</dbReference>
<reference evidence="4" key="1">
    <citation type="submission" date="2025-08" db="UniProtKB">
        <authorList>
            <consortium name="RefSeq"/>
        </authorList>
    </citation>
    <scope>IDENTIFICATION</scope>
    <source>
        <tissue evidence="4">Whole sample</tissue>
    </source>
</reference>
<feature type="region of interest" description="Disordered" evidence="1">
    <location>
        <begin position="939"/>
        <end position="974"/>
    </location>
</feature>
<accession>A0A8B8AQU7</accession>
<keyword evidence="2" id="KW-1133">Transmembrane helix</keyword>
<dbReference type="GeneID" id="111104024"/>
<evidence type="ECO:0000313" key="4">
    <source>
        <dbReference type="RefSeq" id="XP_022293431.1"/>
    </source>
</evidence>
<dbReference type="InterPro" id="IPR011029">
    <property type="entry name" value="DEATH-like_dom_sf"/>
</dbReference>
<evidence type="ECO:0000256" key="2">
    <source>
        <dbReference type="SAM" id="Phobius"/>
    </source>
</evidence>
<gene>
    <name evidence="4" type="primary">LOC111104024</name>
</gene>
<protein>
    <submittedName>
        <fullName evidence="4">Uncharacterized protein LOC111104024</fullName>
    </submittedName>
</protein>
<dbReference type="SUPFAM" id="SSF47986">
    <property type="entry name" value="DEATH domain"/>
    <property type="match status" value="2"/>
</dbReference>
<keyword evidence="3" id="KW-1185">Reference proteome</keyword>
<dbReference type="Proteomes" id="UP000694844">
    <property type="component" value="Chromosome 7"/>
</dbReference>
<dbReference type="KEGG" id="cvn:111104024"/>
<dbReference type="OrthoDB" id="6149413at2759"/>
<dbReference type="Gene3D" id="3.40.50.300">
    <property type="entry name" value="P-loop containing nucleotide triphosphate hydrolases"/>
    <property type="match status" value="1"/>
</dbReference>
<feature type="compositionally biased region" description="Low complexity" evidence="1">
    <location>
        <begin position="951"/>
        <end position="960"/>
    </location>
</feature>
<evidence type="ECO:0000256" key="1">
    <source>
        <dbReference type="SAM" id="MobiDB-lite"/>
    </source>
</evidence>
<dbReference type="RefSeq" id="XP_022293431.1">
    <property type="nucleotide sequence ID" value="XM_022437723.1"/>
</dbReference>
<keyword evidence="2" id="KW-0812">Transmembrane</keyword>
<feature type="transmembrane region" description="Helical" evidence="2">
    <location>
        <begin position="1040"/>
        <end position="1060"/>
    </location>
</feature>